<dbReference type="RefSeq" id="WP_330087409.1">
    <property type="nucleotide sequence ID" value="NZ_JAUGZK010000004.1"/>
</dbReference>
<comment type="caution">
    <text evidence="1">The sequence shown here is derived from an EMBL/GenBank/DDBJ whole genome shotgun (WGS) entry which is preliminary data.</text>
</comment>
<sequence length="53" mass="5690">MSNNDLGFVLLGRQLSMEELKNVSGGDVITCTPSIDGCADDNGNDVPCFEEIR</sequence>
<dbReference type="InterPro" id="IPR010133">
    <property type="entry name" value="Bacteriocin_signal_seq"/>
</dbReference>
<protein>
    <submittedName>
        <fullName evidence="1">Bacteriocin</fullName>
    </submittedName>
</protein>
<dbReference type="NCBIfam" id="TIGR01847">
    <property type="entry name" value="bacteriocin_sig"/>
    <property type="match status" value="1"/>
</dbReference>
<dbReference type="EMBL" id="JAUGZK010000004">
    <property type="protein sequence ID" value="MEE2024073.1"/>
    <property type="molecule type" value="Genomic_DNA"/>
</dbReference>
<keyword evidence="2" id="KW-1185">Reference proteome</keyword>
<proteinExistence type="predicted"/>
<evidence type="ECO:0000313" key="1">
    <source>
        <dbReference type="EMBL" id="MEE2024073.1"/>
    </source>
</evidence>
<evidence type="ECO:0000313" key="2">
    <source>
        <dbReference type="Proteomes" id="UP001339167"/>
    </source>
</evidence>
<reference evidence="1 2" key="1">
    <citation type="submission" date="2023-06" db="EMBL/GenBank/DDBJ databases">
        <title>Alkalimonas sp., MEB004 an alkaliphilic bacterium isolated from Lonar Lake, India.</title>
        <authorList>
            <person name="Joshi A."/>
            <person name="Thite S."/>
        </authorList>
    </citation>
    <scope>NUCLEOTIDE SEQUENCE [LARGE SCALE GENOMIC DNA]</scope>
    <source>
        <strain evidence="1 2">MEB004</strain>
    </source>
</reference>
<accession>A0ABU7JEF2</accession>
<dbReference type="Proteomes" id="UP001339167">
    <property type="component" value="Unassembled WGS sequence"/>
</dbReference>
<gene>
    <name evidence="1" type="ORF">QWF21_07420</name>
</gene>
<name>A0ABU7JEF2_9GAMM</name>
<organism evidence="1 2">
    <name type="scientific">Alkalimonas mucilaginosa</name>
    <dbReference type="NCBI Taxonomy" id="3057676"/>
    <lineage>
        <taxon>Bacteria</taxon>
        <taxon>Pseudomonadati</taxon>
        <taxon>Pseudomonadota</taxon>
        <taxon>Gammaproteobacteria</taxon>
        <taxon>Alkalimonas</taxon>
    </lineage>
</organism>